<keyword evidence="4" id="KW-0472">Membrane</keyword>
<dbReference type="Gene3D" id="1.25.40.390">
    <property type="match status" value="1"/>
</dbReference>
<gene>
    <name evidence="8" type="ORF">K4G66_12320</name>
</gene>
<evidence type="ECO:0000256" key="4">
    <source>
        <dbReference type="ARBA" id="ARBA00023136"/>
    </source>
</evidence>
<comment type="subcellular location">
    <subcellularLocation>
        <location evidence="1">Cell outer membrane</location>
    </subcellularLocation>
</comment>
<comment type="similarity">
    <text evidence="2">Belongs to the SusD family.</text>
</comment>
<evidence type="ECO:0000259" key="6">
    <source>
        <dbReference type="Pfam" id="PF07980"/>
    </source>
</evidence>
<dbReference type="InterPro" id="IPR012944">
    <property type="entry name" value="SusD_RagB_dom"/>
</dbReference>
<dbReference type="AlphaFoldDB" id="A0AA49JJB7"/>
<evidence type="ECO:0000256" key="1">
    <source>
        <dbReference type="ARBA" id="ARBA00004442"/>
    </source>
</evidence>
<keyword evidence="5" id="KW-0998">Cell outer membrane</keyword>
<protein>
    <submittedName>
        <fullName evidence="8">RagB/SusD family nutrient uptake outer membrane protein</fullName>
    </submittedName>
</protein>
<feature type="domain" description="SusD-like N-terminal" evidence="7">
    <location>
        <begin position="49"/>
        <end position="221"/>
    </location>
</feature>
<dbReference type="Pfam" id="PF14322">
    <property type="entry name" value="SusD-like_3"/>
    <property type="match status" value="1"/>
</dbReference>
<dbReference type="InterPro" id="IPR033985">
    <property type="entry name" value="SusD-like_N"/>
</dbReference>
<sequence>MSYHKFIKSLSLLIGIGIIQMSCTDLEVDEMESIVTETASGDFTGDAGALLESAYNQLAAFTDQANMYALEVHTSDEMIPPTRGTDWGDNGVWRLLHSHNWDPAHQYILNSWNQLNSRVFITNQVLASDAPAPTPEQAAAAKFLRAYYMWFVMDLYGQVPFREVNEGVDVDPRVLTREEAFNFILKDLEEALPNLPATGPSATNDKASQASANALLARLYLNKGVYLAEVNEQGASNITFDQADMAKVIEHADAVMADGYALEENYYDNFSVNAQSELIFVNPEGAGNAENRYYMTLHYDQNPSGWNGFTTLADFYAKFEDGDVRKGVPATPDGSAFSGLGHGFLTGVQYDDNGNVITNSRNNQPLAFEPEVPLIGADTDDGYRAIKYHPADKGRYVHLRYADVFLMKAEAMLRMGDTAGALALVNELREARGASPLASLDEATMLDERGRELYWEGIRRVDQIRFGTFNDTWDWKENTEPFRVIYPIPQQALDSNPNLVQNPGY</sequence>
<evidence type="ECO:0000256" key="5">
    <source>
        <dbReference type="ARBA" id="ARBA00023237"/>
    </source>
</evidence>
<evidence type="ECO:0000259" key="7">
    <source>
        <dbReference type="Pfam" id="PF14322"/>
    </source>
</evidence>
<reference evidence="8" key="1">
    <citation type="journal article" date="2023" name="Comput. Struct. Biotechnol. J.">
        <title>Discovery of a novel marine Bacteroidetes with a rich repertoire of carbohydrate-active enzymes.</title>
        <authorList>
            <person name="Chen B."/>
            <person name="Liu G."/>
            <person name="Chen Q."/>
            <person name="Wang H."/>
            <person name="Liu L."/>
            <person name="Tang K."/>
        </authorList>
    </citation>
    <scope>NUCLEOTIDE SEQUENCE</scope>
    <source>
        <strain evidence="8">TK19036</strain>
    </source>
</reference>
<dbReference type="Pfam" id="PF07980">
    <property type="entry name" value="SusD_RagB"/>
    <property type="match status" value="1"/>
</dbReference>
<keyword evidence="3" id="KW-0732">Signal</keyword>
<reference evidence="8" key="2">
    <citation type="journal article" date="2024" name="Antonie Van Leeuwenhoek">
        <title>Roseihalotalea indica gen. nov., sp. nov., a halophilic Bacteroidetes from mesopelagic Southwest Indian Ocean with higher carbohydrate metabolic potential.</title>
        <authorList>
            <person name="Chen B."/>
            <person name="Zhang M."/>
            <person name="Lin D."/>
            <person name="Ye J."/>
            <person name="Tang K."/>
        </authorList>
    </citation>
    <scope>NUCLEOTIDE SEQUENCE</scope>
    <source>
        <strain evidence="8">TK19036</strain>
    </source>
</reference>
<accession>A0AA49JJB7</accession>
<feature type="domain" description="RagB/SusD" evidence="6">
    <location>
        <begin position="253"/>
        <end position="505"/>
    </location>
</feature>
<dbReference type="GO" id="GO:0009279">
    <property type="term" value="C:cell outer membrane"/>
    <property type="evidence" value="ECO:0007669"/>
    <property type="project" value="UniProtKB-SubCell"/>
</dbReference>
<dbReference type="EMBL" id="CP120682">
    <property type="protein sequence ID" value="WKN39477.1"/>
    <property type="molecule type" value="Genomic_DNA"/>
</dbReference>
<dbReference type="InterPro" id="IPR011990">
    <property type="entry name" value="TPR-like_helical_dom_sf"/>
</dbReference>
<proteinExistence type="inferred from homology"/>
<evidence type="ECO:0000256" key="3">
    <source>
        <dbReference type="ARBA" id="ARBA00022729"/>
    </source>
</evidence>
<evidence type="ECO:0000256" key="2">
    <source>
        <dbReference type="ARBA" id="ARBA00006275"/>
    </source>
</evidence>
<evidence type="ECO:0000313" key="8">
    <source>
        <dbReference type="EMBL" id="WKN39477.1"/>
    </source>
</evidence>
<organism evidence="8">
    <name type="scientific">Roseihalotalea indica</name>
    <dbReference type="NCBI Taxonomy" id="2867963"/>
    <lineage>
        <taxon>Bacteria</taxon>
        <taxon>Pseudomonadati</taxon>
        <taxon>Bacteroidota</taxon>
        <taxon>Cytophagia</taxon>
        <taxon>Cytophagales</taxon>
        <taxon>Catalimonadaceae</taxon>
        <taxon>Roseihalotalea</taxon>
    </lineage>
</organism>
<name>A0AA49JJB7_9BACT</name>
<dbReference type="SUPFAM" id="SSF48452">
    <property type="entry name" value="TPR-like"/>
    <property type="match status" value="1"/>
</dbReference>